<evidence type="ECO:0000256" key="2">
    <source>
        <dbReference type="ARBA" id="ARBA00007317"/>
    </source>
</evidence>
<evidence type="ECO:0000256" key="4">
    <source>
        <dbReference type="ARBA" id="ARBA00022823"/>
    </source>
</evidence>
<name>A0ABW7YRG4_9ACTN</name>
<evidence type="ECO:0000256" key="6">
    <source>
        <dbReference type="RuleBase" id="RU003423"/>
    </source>
</evidence>
<keyword evidence="4 6" id="KW-0450">Lipoyl</keyword>
<dbReference type="Proteomes" id="UP001612741">
    <property type="component" value="Unassembled WGS sequence"/>
</dbReference>
<feature type="domain" description="Lipoyl-binding" evidence="8">
    <location>
        <begin position="3"/>
        <end position="73"/>
    </location>
</feature>
<keyword evidence="10" id="KW-1185">Reference proteome</keyword>
<dbReference type="InterPro" id="IPR023213">
    <property type="entry name" value="CAT-like_dom_sf"/>
</dbReference>
<dbReference type="PANTHER" id="PTHR43178:SF5">
    <property type="entry name" value="LIPOAMIDE ACYLTRANSFERASE COMPONENT OF BRANCHED-CHAIN ALPHA-KETO ACID DEHYDROGENASE COMPLEX, MITOCHONDRIAL"/>
    <property type="match status" value="1"/>
</dbReference>
<dbReference type="EMBL" id="JBITGY010000003">
    <property type="protein sequence ID" value="MFI6498502.1"/>
    <property type="molecule type" value="Genomic_DNA"/>
</dbReference>
<dbReference type="InterPro" id="IPR011053">
    <property type="entry name" value="Single_hybrid_motif"/>
</dbReference>
<comment type="similarity">
    <text evidence="2 6">Belongs to the 2-oxoacid dehydrogenase family.</text>
</comment>
<sequence>MAELRVPKLNNNDTEYLLVEWLVPDGTPVHEDDAVVLVETSKATEELPADTNGVLRHVVKAGAWCRPDEVIATVGDDAPVIAEDTAEPGEGPLVTAPAQALIDAHGITPEQVAALGVRLVRRADVERLVAGARLHELPRVQRAVARAVEVSHQTIPAAYVAVRMDLGPALERAKALTKEVRRPVGVAEVFVQAVAGLHGEFPLFFAALQGNHAVLSETPDIGVTVDLGEGLYVPVVHDAAGRTLKDVAVTLMKHRLAATTGEFKESDLGGANFVVTLHTEGEVEMAIPFVFPGTACALAVTAPADGGSALIGLAYDHRLINGRDASLFLAALRTAVAQWSGGVVA</sequence>
<evidence type="ECO:0000256" key="3">
    <source>
        <dbReference type="ARBA" id="ARBA00022679"/>
    </source>
</evidence>
<dbReference type="InterPro" id="IPR003016">
    <property type="entry name" value="2-oxoA_DH_lipoyl-BS"/>
</dbReference>
<evidence type="ECO:0000256" key="1">
    <source>
        <dbReference type="ARBA" id="ARBA00001938"/>
    </source>
</evidence>
<organism evidence="9 10">
    <name type="scientific">Nonomuraea typhae</name>
    <dbReference type="NCBI Taxonomy" id="2603600"/>
    <lineage>
        <taxon>Bacteria</taxon>
        <taxon>Bacillati</taxon>
        <taxon>Actinomycetota</taxon>
        <taxon>Actinomycetes</taxon>
        <taxon>Streptosporangiales</taxon>
        <taxon>Streptosporangiaceae</taxon>
        <taxon>Nonomuraea</taxon>
    </lineage>
</organism>
<evidence type="ECO:0000256" key="5">
    <source>
        <dbReference type="ARBA" id="ARBA00023315"/>
    </source>
</evidence>
<dbReference type="SUPFAM" id="SSF52777">
    <property type="entry name" value="CoA-dependent acyltransferases"/>
    <property type="match status" value="1"/>
</dbReference>
<feature type="domain" description="2-oxoacid dehydrogenase acyltransferase catalytic" evidence="7">
    <location>
        <begin position="136"/>
        <end position="338"/>
    </location>
</feature>
<dbReference type="PROSITE" id="PS00189">
    <property type="entry name" value="LIPOYL"/>
    <property type="match status" value="1"/>
</dbReference>
<reference evidence="9 10" key="1">
    <citation type="submission" date="2024-10" db="EMBL/GenBank/DDBJ databases">
        <title>The Natural Products Discovery Center: Release of the First 8490 Sequenced Strains for Exploring Actinobacteria Biosynthetic Diversity.</title>
        <authorList>
            <person name="Kalkreuter E."/>
            <person name="Kautsar S.A."/>
            <person name="Yang D."/>
            <person name="Bader C.D."/>
            <person name="Teijaro C.N."/>
            <person name="Fluegel L."/>
            <person name="Davis C.M."/>
            <person name="Simpson J.R."/>
            <person name="Lauterbach L."/>
            <person name="Steele A.D."/>
            <person name="Gui C."/>
            <person name="Meng S."/>
            <person name="Li G."/>
            <person name="Viehrig K."/>
            <person name="Ye F."/>
            <person name="Su P."/>
            <person name="Kiefer A.F."/>
            <person name="Nichols A."/>
            <person name="Cepeda A.J."/>
            <person name="Yan W."/>
            <person name="Fan B."/>
            <person name="Jiang Y."/>
            <person name="Adhikari A."/>
            <person name="Zheng C.-J."/>
            <person name="Schuster L."/>
            <person name="Cowan T.M."/>
            <person name="Smanski M.J."/>
            <person name="Chevrette M.G."/>
            <person name="De Carvalho L.P.S."/>
            <person name="Shen B."/>
        </authorList>
    </citation>
    <scope>NUCLEOTIDE SEQUENCE [LARGE SCALE GENOMIC DNA]</scope>
    <source>
        <strain evidence="9 10">NPDC050545</strain>
    </source>
</reference>
<dbReference type="RefSeq" id="WP_397081746.1">
    <property type="nucleotide sequence ID" value="NZ_JBITGY010000003.1"/>
</dbReference>
<proteinExistence type="inferred from homology"/>
<protein>
    <recommendedName>
        <fullName evidence="6">Dihydrolipoamide acetyltransferase component of pyruvate dehydrogenase complex</fullName>
        <ecNumber evidence="6">2.3.1.-</ecNumber>
    </recommendedName>
</protein>
<keyword evidence="3 6" id="KW-0808">Transferase</keyword>
<accession>A0ABW7YRG4</accession>
<gene>
    <name evidence="9" type="ORF">ACIBG2_14000</name>
</gene>
<evidence type="ECO:0000259" key="8">
    <source>
        <dbReference type="Pfam" id="PF00364"/>
    </source>
</evidence>
<keyword evidence="5 6" id="KW-0012">Acyltransferase</keyword>
<dbReference type="Gene3D" id="3.30.559.10">
    <property type="entry name" value="Chloramphenicol acetyltransferase-like domain"/>
    <property type="match status" value="1"/>
</dbReference>
<dbReference type="InterPro" id="IPR001078">
    <property type="entry name" value="2-oxoacid_DH_actylTfrase"/>
</dbReference>
<dbReference type="InterPro" id="IPR050743">
    <property type="entry name" value="2-oxoacid_DH_E2_comp"/>
</dbReference>
<dbReference type="SUPFAM" id="SSF51230">
    <property type="entry name" value="Single hybrid motif"/>
    <property type="match status" value="1"/>
</dbReference>
<comment type="caution">
    <text evidence="9">The sequence shown here is derived from an EMBL/GenBank/DDBJ whole genome shotgun (WGS) entry which is preliminary data.</text>
</comment>
<evidence type="ECO:0000259" key="7">
    <source>
        <dbReference type="Pfam" id="PF00198"/>
    </source>
</evidence>
<dbReference type="EC" id="2.3.1.-" evidence="6"/>
<evidence type="ECO:0000313" key="9">
    <source>
        <dbReference type="EMBL" id="MFI6498502.1"/>
    </source>
</evidence>
<dbReference type="Gene3D" id="2.40.50.100">
    <property type="match status" value="1"/>
</dbReference>
<dbReference type="PANTHER" id="PTHR43178">
    <property type="entry name" value="DIHYDROLIPOAMIDE ACETYLTRANSFERASE COMPONENT OF PYRUVATE DEHYDROGENASE COMPLEX"/>
    <property type="match status" value="1"/>
</dbReference>
<dbReference type="InterPro" id="IPR000089">
    <property type="entry name" value="Biotin_lipoyl"/>
</dbReference>
<comment type="cofactor">
    <cofactor evidence="1 6">
        <name>(R)-lipoate</name>
        <dbReference type="ChEBI" id="CHEBI:83088"/>
    </cofactor>
</comment>
<evidence type="ECO:0000313" key="10">
    <source>
        <dbReference type="Proteomes" id="UP001612741"/>
    </source>
</evidence>
<dbReference type="CDD" id="cd06849">
    <property type="entry name" value="lipoyl_domain"/>
    <property type="match status" value="1"/>
</dbReference>
<dbReference type="Pfam" id="PF00364">
    <property type="entry name" value="Biotin_lipoyl"/>
    <property type="match status" value="1"/>
</dbReference>
<dbReference type="Pfam" id="PF00198">
    <property type="entry name" value="2-oxoacid_dh"/>
    <property type="match status" value="1"/>
</dbReference>